<reference evidence="19" key="1">
    <citation type="journal article" date="2013" name="Science">
        <title>Comparative analysis of bat genomes provides insight into the evolution of flight and immunity.</title>
        <authorList>
            <person name="Zhang G."/>
            <person name="Cowled C."/>
            <person name="Shi Z."/>
            <person name="Huang Z."/>
            <person name="Bishop-Lilly K.A."/>
            <person name="Fang X."/>
            <person name="Wynne J.W."/>
            <person name="Xiong Z."/>
            <person name="Baker M.L."/>
            <person name="Zhao W."/>
            <person name="Tachedjian M."/>
            <person name="Zhu Y."/>
            <person name="Zhou P."/>
            <person name="Jiang X."/>
            <person name="Ng J."/>
            <person name="Yang L."/>
            <person name="Wu L."/>
            <person name="Xiao J."/>
            <person name="Feng Y."/>
            <person name="Chen Y."/>
            <person name="Sun X."/>
            <person name="Zhang Y."/>
            <person name="Marsh G.A."/>
            <person name="Crameri G."/>
            <person name="Broder C.C."/>
            <person name="Frey K.G."/>
            <person name="Wang L.F."/>
            <person name="Wang J."/>
        </authorList>
    </citation>
    <scope>NUCLEOTIDE SEQUENCE [LARGE SCALE GENOMIC DNA]</scope>
</reference>
<keyword evidence="19" id="KW-1185">Reference proteome</keyword>
<comment type="similarity">
    <text evidence="4">Belongs to the gasdermin family.</text>
</comment>
<dbReference type="GO" id="GO:0005886">
    <property type="term" value="C:plasma membrane"/>
    <property type="evidence" value="ECO:0007669"/>
    <property type="project" value="UniProtKB-SubCell"/>
</dbReference>
<dbReference type="GO" id="GO:0070273">
    <property type="term" value="F:phosphatidylinositol-4-phosphate binding"/>
    <property type="evidence" value="ECO:0007669"/>
    <property type="project" value="TreeGrafter"/>
</dbReference>
<evidence type="ECO:0000256" key="3">
    <source>
        <dbReference type="ARBA" id="ARBA00008602"/>
    </source>
</evidence>
<keyword evidence="12" id="KW-0564">Palmitate</keyword>
<comment type="subunit">
    <text evidence="14">Homooligomer; homooligomeric ring-shaped pore complex containing 27-28 subunits when inserted in the membrane.</text>
</comment>
<dbReference type="PANTHER" id="PTHR16399">
    <property type="entry name" value="GASDERMIN"/>
    <property type="match status" value="1"/>
</dbReference>
<keyword evidence="7" id="KW-1003">Cell membrane</keyword>
<keyword evidence="11" id="KW-0472">Membrane</keyword>
<evidence type="ECO:0000259" key="16">
    <source>
        <dbReference type="Pfam" id="PF04598"/>
    </source>
</evidence>
<evidence type="ECO:0000256" key="6">
    <source>
        <dbReference type="ARBA" id="ARBA00022452"/>
    </source>
</evidence>
<evidence type="ECO:0000256" key="1">
    <source>
        <dbReference type="ARBA" id="ARBA00004514"/>
    </source>
</evidence>
<dbReference type="GO" id="GO:0070269">
    <property type="term" value="P:pyroptotic inflammatory response"/>
    <property type="evidence" value="ECO:0007669"/>
    <property type="project" value="TreeGrafter"/>
</dbReference>
<dbReference type="Pfam" id="PF10036">
    <property type="entry name" value="RLL"/>
    <property type="match status" value="1"/>
</dbReference>
<dbReference type="InterPro" id="IPR041263">
    <property type="entry name" value="Gasdermin_PUB"/>
</dbReference>
<dbReference type="Proteomes" id="UP000010556">
    <property type="component" value="Unassembled WGS sequence"/>
</dbReference>
<keyword evidence="6" id="KW-1134">Transmembrane beta strand</keyword>
<feature type="region of interest" description="Disordered" evidence="15">
    <location>
        <begin position="423"/>
        <end position="459"/>
    </location>
</feature>
<dbReference type="GO" id="GO:0012501">
    <property type="term" value="P:programmed cell death"/>
    <property type="evidence" value="ECO:0007669"/>
    <property type="project" value="UniProtKB-KW"/>
</dbReference>
<dbReference type="InterPro" id="IPR019265">
    <property type="entry name" value="RTRAF"/>
</dbReference>
<keyword evidence="10" id="KW-0812">Transmembrane</keyword>
<dbReference type="GO" id="GO:0005546">
    <property type="term" value="F:phosphatidylinositol-4,5-bisphosphate binding"/>
    <property type="evidence" value="ECO:0007669"/>
    <property type="project" value="TreeGrafter"/>
</dbReference>
<evidence type="ECO:0000259" key="17">
    <source>
        <dbReference type="Pfam" id="PF17708"/>
    </source>
</evidence>
<keyword evidence="13" id="KW-0449">Lipoprotein</keyword>
<comment type="similarity">
    <text evidence="3">Belongs to the RTRAF family.</text>
</comment>
<evidence type="ECO:0000256" key="5">
    <source>
        <dbReference type="ARBA" id="ARBA00015365"/>
    </source>
</evidence>
<evidence type="ECO:0000313" key="18">
    <source>
        <dbReference type="EMBL" id="ELK29465.1"/>
    </source>
</evidence>
<dbReference type="PANTHER" id="PTHR16399:SF21">
    <property type="entry name" value="GASDERMIN-C"/>
    <property type="match status" value="1"/>
</dbReference>
<accession>L5LTW5</accession>
<dbReference type="GO" id="GO:0042742">
    <property type="term" value="P:defense response to bacterium"/>
    <property type="evidence" value="ECO:0007669"/>
    <property type="project" value="TreeGrafter"/>
</dbReference>
<feature type="domain" description="Gasdermin PUB" evidence="17">
    <location>
        <begin position="265"/>
        <end position="430"/>
    </location>
</feature>
<dbReference type="EMBL" id="KB108036">
    <property type="protein sequence ID" value="ELK29465.1"/>
    <property type="molecule type" value="Genomic_DNA"/>
</dbReference>
<evidence type="ECO:0000256" key="8">
    <source>
        <dbReference type="ARBA" id="ARBA00022490"/>
    </source>
</evidence>
<evidence type="ECO:0000256" key="7">
    <source>
        <dbReference type="ARBA" id="ARBA00022475"/>
    </source>
</evidence>
<feature type="domain" description="Gasdermin pore forming" evidence="16">
    <location>
        <begin position="4"/>
        <end position="241"/>
    </location>
</feature>
<sequence length="657" mass="73398">MPSMFEKITKKLVKELGDRQLRPVKCLVSATRIHRFSLIQRKKAHSRFWQLPEEPLDVSLMHILEPGSSVPDAAVEESPVFAYTVVRKQQAAGSVNAGAEVGISGEMAVCQESSLQYRIVSTPHEAWAELQKGKLPDSEPAFLKQCREAGVNLYVVTDTVELLNSPVLQDLSSKKISGKFSNPLDIWVKGKAEAEGTEKREKQLTVPQGSVLAYRRKLLVFRSRGWDILHTADDGDQKTFPVGFRYMADGEEQGVSVCHMIPRKDFRLLQVEVSQKVKAAKLSKDMQNVVFSNLLAMLRDHEALQDLMDKLEQEPFGHLDGPGGTILTELRKDSCYPEVGSKCLLLYLLEALMVLSDIQHDLLAQSMERRILLPQRDLVGSILESNFNCFQNIPFTLRPELLAQLQEEGLVITYELLDECGLEMEPNSPRSPGDRAGSQDHVPPQADGPRLPQPASSNCKDETEFRNFIVCLKTRKSDTTRLKAEIQDRQGAIGWLLGLALGLEYGDNAEKYKDSVSDNTKHADNAAKNAEPLINFDVNNPYFKAGVMALANLLQIQCRDDYLVMLKAIRILAQERLTQEAVAKANQAKEGLPVALDKHLLGFDTGDAVLNEAAQILRLLHVEELRELQTKMKEAIVAVQEIIADPKTDHRLGRVGR</sequence>
<evidence type="ECO:0000256" key="11">
    <source>
        <dbReference type="ARBA" id="ARBA00023136"/>
    </source>
</evidence>
<evidence type="ECO:0000256" key="9">
    <source>
        <dbReference type="ARBA" id="ARBA00022590"/>
    </source>
</evidence>
<dbReference type="GO" id="GO:0005829">
    <property type="term" value="C:cytosol"/>
    <property type="evidence" value="ECO:0007669"/>
    <property type="project" value="UniProtKB-SubCell"/>
</dbReference>
<evidence type="ECO:0000256" key="10">
    <source>
        <dbReference type="ARBA" id="ARBA00022692"/>
    </source>
</evidence>
<comment type="subcellular location">
    <subcellularLocation>
        <location evidence="2">Cell membrane</location>
        <topology evidence="2">Multi-pass membrane protein</topology>
    </subcellularLocation>
    <subcellularLocation>
        <location evidence="1">Cytoplasm</location>
        <location evidence="1">Cytosol</location>
    </subcellularLocation>
</comment>
<dbReference type="Pfam" id="PF04598">
    <property type="entry name" value="Gasdermin"/>
    <property type="match status" value="1"/>
</dbReference>
<evidence type="ECO:0000256" key="13">
    <source>
        <dbReference type="ARBA" id="ARBA00023288"/>
    </source>
</evidence>
<evidence type="ECO:0000256" key="12">
    <source>
        <dbReference type="ARBA" id="ARBA00023139"/>
    </source>
</evidence>
<dbReference type="InterPro" id="IPR007677">
    <property type="entry name" value="Gasdermin"/>
</dbReference>
<evidence type="ECO:0000313" key="19">
    <source>
        <dbReference type="Proteomes" id="UP000010556"/>
    </source>
</evidence>
<dbReference type="AlphaFoldDB" id="L5LTW5"/>
<keyword evidence="8" id="KW-0963">Cytoplasm</keyword>
<evidence type="ECO:0000256" key="14">
    <source>
        <dbReference type="ARBA" id="ARBA00038764"/>
    </source>
</evidence>
<dbReference type="InterPro" id="IPR040460">
    <property type="entry name" value="Gasdermin_pore"/>
</dbReference>
<evidence type="ECO:0000256" key="2">
    <source>
        <dbReference type="ARBA" id="ARBA00004651"/>
    </source>
</evidence>
<dbReference type="GO" id="GO:0001786">
    <property type="term" value="F:phosphatidylserine binding"/>
    <property type="evidence" value="ECO:0007669"/>
    <property type="project" value="TreeGrafter"/>
</dbReference>
<protein>
    <recommendedName>
        <fullName evidence="5">RNA transcription, translation and transport factor protein</fullName>
    </recommendedName>
</protein>
<dbReference type="Pfam" id="PF17708">
    <property type="entry name" value="Gasdermin_C"/>
    <property type="match status" value="1"/>
</dbReference>
<dbReference type="eggNOG" id="ENOG502S0IQ">
    <property type="taxonomic scope" value="Eukaryota"/>
</dbReference>
<organism evidence="18 19">
    <name type="scientific">Myotis davidii</name>
    <name type="common">David's myotis</name>
    <dbReference type="NCBI Taxonomy" id="225400"/>
    <lineage>
        <taxon>Eukaryota</taxon>
        <taxon>Metazoa</taxon>
        <taxon>Chordata</taxon>
        <taxon>Craniata</taxon>
        <taxon>Vertebrata</taxon>
        <taxon>Euteleostomi</taxon>
        <taxon>Mammalia</taxon>
        <taxon>Eutheria</taxon>
        <taxon>Laurasiatheria</taxon>
        <taxon>Chiroptera</taxon>
        <taxon>Yangochiroptera</taxon>
        <taxon>Vespertilionidae</taxon>
        <taxon>Myotis</taxon>
    </lineage>
</organism>
<name>L5LTW5_MYODS</name>
<keyword evidence="9" id="KW-1210">Necrosis</keyword>
<gene>
    <name evidence="18" type="ORF">MDA_GLEAN10011528</name>
</gene>
<evidence type="ECO:0000256" key="15">
    <source>
        <dbReference type="SAM" id="MobiDB-lite"/>
    </source>
</evidence>
<evidence type="ECO:0000256" key="4">
    <source>
        <dbReference type="ARBA" id="ARBA00009279"/>
    </source>
</evidence>
<proteinExistence type="inferred from homology"/>